<sequence>MAPLVKMMILTFFLIALSSKLSPLPRHSLPPPPPSPSDGLSLELIPPHSPKSPFYKKTHHSSLGIVNPLISPSKQGGMLISVGIGTGDDGTAPYKSYLLRLDTGTDLTWIQCEECNIEDENHRCYSQRGEPYPNSKSGSYRPVPKSHPFCLPGDYDEERGRCTYSIQNFEYGLNSSGVLAADTFTFPSPTGTARVNNIGFGCGYKNYNPSASHDYEVTGVFGMSRGFRSFLRQYQYERFSYCLAPYVKNENPPQTYLRFGSEVRPPPTYFQTLDLLMLGSNKYYYYVELEDLGVNSQRLRIDRTKFGNQPLLLDTGFPGSYFLNAVHEELVGKLDSILITAAGEFSKIIRDDSSICYKRMRKPPQGFTPNIPSVNYFFKGGAHLNLPPQNVFERMEVTESTTRRVREWFYLNIFSSQIKNILGAYQQTDFKFIFE</sequence>
<dbReference type="Pfam" id="PF14541">
    <property type="entry name" value="TAXi_C"/>
    <property type="match status" value="1"/>
</dbReference>
<keyword evidence="4" id="KW-0732">Signal</keyword>
<dbReference type="GO" id="GO:0006508">
    <property type="term" value="P:proteolysis"/>
    <property type="evidence" value="ECO:0007669"/>
    <property type="project" value="UniProtKB-KW"/>
</dbReference>
<dbReference type="Pfam" id="PF14543">
    <property type="entry name" value="TAXi_N"/>
    <property type="match status" value="1"/>
</dbReference>
<dbReference type="PROSITE" id="PS51767">
    <property type="entry name" value="PEPTIDASE_A1"/>
    <property type="match status" value="1"/>
</dbReference>
<evidence type="ECO:0000256" key="2">
    <source>
        <dbReference type="ARBA" id="ARBA00022670"/>
    </source>
</evidence>
<dbReference type="STRING" id="3818.A0A445E8H2"/>
<keyword evidence="7" id="KW-1185">Reference proteome</keyword>
<dbReference type="InterPro" id="IPR021109">
    <property type="entry name" value="Peptidase_aspartic_dom_sf"/>
</dbReference>
<dbReference type="Gene3D" id="2.40.70.10">
    <property type="entry name" value="Acid Proteases"/>
    <property type="match status" value="2"/>
</dbReference>
<gene>
    <name evidence="6" type="ORF">Ahy_A02g005993</name>
</gene>
<dbReference type="AlphaFoldDB" id="A0A445E8H2"/>
<evidence type="ECO:0000313" key="6">
    <source>
        <dbReference type="EMBL" id="RYR71772.1"/>
    </source>
</evidence>
<accession>A0A445E8H2</accession>
<dbReference type="InterPro" id="IPR051708">
    <property type="entry name" value="Plant_Aspart_Prot_A1"/>
</dbReference>
<feature type="chain" id="PRO_5019518538" description="Peptidase A1 domain-containing protein" evidence="4">
    <location>
        <begin position="19"/>
        <end position="435"/>
    </location>
</feature>
<evidence type="ECO:0000313" key="7">
    <source>
        <dbReference type="Proteomes" id="UP000289738"/>
    </source>
</evidence>
<evidence type="ECO:0000259" key="5">
    <source>
        <dbReference type="PROSITE" id="PS51767"/>
    </source>
</evidence>
<dbReference type="EMBL" id="SDMP01000002">
    <property type="protein sequence ID" value="RYR71772.1"/>
    <property type="molecule type" value="Genomic_DNA"/>
</dbReference>
<dbReference type="SUPFAM" id="SSF50630">
    <property type="entry name" value="Acid proteases"/>
    <property type="match status" value="1"/>
</dbReference>
<dbReference type="SMR" id="A0A445E8H2"/>
<keyword evidence="2" id="KW-0645">Protease</keyword>
<organism evidence="6 7">
    <name type="scientific">Arachis hypogaea</name>
    <name type="common">Peanut</name>
    <dbReference type="NCBI Taxonomy" id="3818"/>
    <lineage>
        <taxon>Eukaryota</taxon>
        <taxon>Viridiplantae</taxon>
        <taxon>Streptophyta</taxon>
        <taxon>Embryophyta</taxon>
        <taxon>Tracheophyta</taxon>
        <taxon>Spermatophyta</taxon>
        <taxon>Magnoliopsida</taxon>
        <taxon>eudicotyledons</taxon>
        <taxon>Gunneridae</taxon>
        <taxon>Pentapetalae</taxon>
        <taxon>rosids</taxon>
        <taxon>fabids</taxon>
        <taxon>Fabales</taxon>
        <taxon>Fabaceae</taxon>
        <taxon>Papilionoideae</taxon>
        <taxon>50 kb inversion clade</taxon>
        <taxon>dalbergioids sensu lato</taxon>
        <taxon>Dalbergieae</taxon>
        <taxon>Pterocarpus clade</taxon>
        <taxon>Arachis</taxon>
    </lineage>
</organism>
<comment type="caution">
    <text evidence="6">The sequence shown here is derived from an EMBL/GenBank/DDBJ whole genome shotgun (WGS) entry which is preliminary data.</text>
</comment>
<dbReference type="InterPro" id="IPR032799">
    <property type="entry name" value="TAXi_C"/>
</dbReference>
<evidence type="ECO:0000256" key="1">
    <source>
        <dbReference type="ARBA" id="ARBA00007447"/>
    </source>
</evidence>
<name>A0A445E8H2_ARAHY</name>
<dbReference type="InterPro" id="IPR032861">
    <property type="entry name" value="TAXi_N"/>
</dbReference>
<protein>
    <recommendedName>
        <fullName evidence="5">Peptidase A1 domain-containing protein</fullName>
    </recommendedName>
</protein>
<evidence type="ECO:0000256" key="4">
    <source>
        <dbReference type="SAM" id="SignalP"/>
    </source>
</evidence>
<dbReference type="Gramene" id="arahy.Tifrunner.gnm2.ann2.Ah12g420000.1">
    <property type="protein sequence ID" value="arahy.Tifrunner.gnm2.ann2.Ah12g420000.1-CDS-1"/>
    <property type="gene ID" value="arahy.Tifrunner.gnm2.ann2.Ah12g420000"/>
</dbReference>
<keyword evidence="3" id="KW-0378">Hydrolase</keyword>
<dbReference type="GO" id="GO:0008233">
    <property type="term" value="F:peptidase activity"/>
    <property type="evidence" value="ECO:0007669"/>
    <property type="project" value="UniProtKB-KW"/>
</dbReference>
<evidence type="ECO:0000256" key="3">
    <source>
        <dbReference type="ARBA" id="ARBA00022801"/>
    </source>
</evidence>
<dbReference type="OrthoDB" id="1072226at2759"/>
<feature type="domain" description="Peptidase A1" evidence="5">
    <location>
        <begin position="78"/>
        <end position="435"/>
    </location>
</feature>
<comment type="similarity">
    <text evidence="1">Belongs to the peptidase A1 family.</text>
</comment>
<feature type="signal peptide" evidence="4">
    <location>
        <begin position="1"/>
        <end position="18"/>
    </location>
</feature>
<dbReference type="Proteomes" id="UP000289738">
    <property type="component" value="Chromosome A02"/>
</dbReference>
<proteinExistence type="inferred from homology"/>
<dbReference type="InterPro" id="IPR033121">
    <property type="entry name" value="PEPTIDASE_A1"/>
</dbReference>
<dbReference type="PANTHER" id="PTHR47967">
    <property type="entry name" value="OS07G0603500 PROTEIN-RELATED"/>
    <property type="match status" value="1"/>
</dbReference>
<reference evidence="6 7" key="1">
    <citation type="submission" date="2019-01" db="EMBL/GenBank/DDBJ databases">
        <title>Sequencing of cultivated peanut Arachis hypogaea provides insights into genome evolution and oil improvement.</title>
        <authorList>
            <person name="Chen X."/>
        </authorList>
    </citation>
    <scope>NUCLEOTIDE SEQUENCE [LARGE SCALE GENOMIC DNA]</scope>
    <source>
        <strain evidence="7">cv. Fuhuasheng</strain>
        <tissue evidence="6">Leaves</tissue>
    </source>
</reference>